<name>A0AAD9N1Q9_9ANNE</name>
<proteinExistence type="inferred from homology"/>
<gene>
    <name evidence="14" type="ORF">LSH36_281g08019</name>
</gene>
<feature type="domain" description="C2H2-type" evidence="13">
    <location>
        <begin position="340"/>
        <end position="367"/>
    </location>
</feature>
<keyword evidence="4" id="KW-0677">Repeat</keyword>
<evidence type="ECO:0000256" key="8">
    <source>
        <dbReference type="ARBA" id="ARBA00023125"/>
    </source>
</evidence>
<feature type="compositionally biased region" description="Low complexity" evidence="12">
    <location>
        <begin position="286"/>
        <end position="295"/>
    </location>
</feature>
<feature type="region of interest" description="Disordered" evidence="12">
    <location>
        <begin position="266"/>
        <end position="297"/>
    </location>
</feature>
<dbReference type="Pfam" id="PF00096">
    <property type="entry name" value="zf-C2H2"/>
    <property type="match status" value="2"/>
</dbReference>
<dbReference type="EMBL" id="JAODUP010000281">
    <property type="protein sequence ID" value="KAK2153937.1"/>
    <property type="molecule type" value="Genomic_DNA"/>
</dbReference>
<organism evidence="14 15">
    <name type="scientific">Paralvinella palmiformis</name>
    <dbReference type="NCBI Taxonomy" id="53620"/>
    <lineage>
        <taxon>Eukaryota</taxon>
        <taxon>Metazoa</taxon>
        <taxon>Spiralia</taxon>
        <taxon>Lophotrochozoa</taxon>
        <taxon>Annelida</taxon>
        <taxon>Polychaeta</taxon>
        <taxon>Sedentaria</taxon>
        <taxon>Canalipalpata</taxon>
        <taxon>Terebellida</taxon>
        <taxon>Terebelliformia</taxon>
        <taxon>Alvinellidae</taxon>
        <taxon>Paralvinella</taxon>
    </lineage>
</organism>
<dbReference type="SUPFAM" id="SSF57667">
    <property type="entry name" value="beta-beta-alpha zinc fingers"/>
    <property type="match status" value="2"/>
</dbReference>
<evidence type="ECO:0000256" key="3">
    <source>
        <dbReference type="ARBA" id="ARBA00022723"/>
    </source>
</evidence>
<accession>A0AAD9N1Q9</accession>
<keyword evidence="10" id="KW-0539">Nucleus</keyword>
<protein>
    <recommendedName>
        <fullName evidence="13">C2H2-type domain-containing protein</fullName>
    </recommendedName>
</protein>
<evidence type="ECO:0000259" key="13">
    <source>
        <dbReference type="PROSITE" id="PS50157"/>
    </source>
</evidence>
<keyword evidence="6" id="KW-0862">Zinc</keyword>
<keyword evidence="9" id="KW-0804">Transcription</keyword>
<dbReference type="InterPro" id="IPR036236">
    <property type="entry name" value="Znf_C2H2_sf"/>
</dbReference>
<keyword evidence="5 11" id="KW-0863">Zinc-finger</keyword>
<evidence type="ECO:0000256" key="2">
    <source>
        <dbReference type="ARBA" id="ARBA00006991"/>
    </source>
</evidence>
<comment type="subcellular location">
    <subcellularLocation>
        <location evidence="1">Nucleus</location>
    </subcellularLocation>
</comment>
<dbReference type="GO" id="GO:0008270">
    <property type="term" value="F:zinc ion binding"/>
    <property type="evidence" value="ECO:0007669"/>
    <property type="project" value="UniProtKB-KW"/>
</dbReference>
<dbReference type="FunFam" id="3.30.160.60:FF:001228">
    <property type="entry name" value="Zinc finger protein 236"/>
    <property type="match status" value="1"/>
</dbReference>
<evidence type="ECO:0000256" key="5">
    <source>
        <dbReference type="ARBA" id="ARBA00022771"/>
    </source>
</evidence>
<dbReference type="SMART" id="SM00355">
    <property type="entry name" value="ZnF_C2H2"/>
    <property type="match status" value="4"/>
</dbReference>
<dbReference type="GO" id="GO:0000978">
    <property type="term" value="F:RNA polymerase II cis-regulatory region sequence-specific DNA binding"/>
    <property type="evidence" value="ECO:0007669"/>
    <property type="project" value="TreeGrafter"/>
</dbReference>
<keyword evidence="15" id="KW-1185">Reference proteome</keyword>
<feature type="compositionally biased region" description="Basic residues" evidence="12">
    <location>
        <begin position="534"/>
        <end position="543"/>
    </location>
</feature>
<feature type="domain" description="C2H2-type" evidence="13">
    <location>
        <begin position="368"/>
        <end position="395"/>
    </location>
</feature>
<evidence type="ECO:0000256" key="9">
    <source>
        <dbReference type="ARBA" id="ARBA00023163"/>
    </source>
</evidence>
<feature type="domain" description="C2H2-type" evidence="13">
    <location>
        <begin position="396"/>
        <end position="423"/>
    </location>
</feature>
<dbReference type="AlphaFoldDB" id="A0AAD9N1Q9"/>
<evidence type="ECO:0000313" key="15">
    <source>
        <dbReference type="Proteomes" id="UP001208570"/>
    </source>
</evidence>
<feature type="compositionally biased region" description="Basic and acidic residues" evidence="12">
    <location>
        <begin position="552"/>
        <end position="563"/>
    </location>
</feature>
<dbReference type="GO" id="GO:0005654">
    <property type="term" value="C:nucleoplasm"/>
    <property type="evidence" value="ECO:0007669"/>
    <property type="project" value="TreeGrafter"/>
</dbReference>
<sequence>MNHLCPPQMLVSSAGTQLLQASAAAVQMQGIPSSGQSTLPSQNTTVVPAIPGVMSSVQMPMGAIAIPTGATLQAVAVQAATMAIRQAAPIVPASLMTSMDQPHVSINCPTPINFHILNESKDGTASNNMANIITTMAQNLTTGQQQSLINASLAHVTQQVQHQAHLQQQQNQSQVQQNQQQLQQNQQQNQQQQSSQTSQASITMSEQSAISSEQKMLQSGPTTVSTLGLGLMTQDGLTLQQPIQSQLLIAPTSMSAGQMPVAMTIGNTAPMAPKKKKKKKKKNKVPTSLTPSSSSIPDKMVTYKPNCGDSDMEAFMAYQRLCNTHLDLKAKLHLLYNSRHSCQLCHREFKGFCRLRRHLQSHADFRPYKCENCSKRFYNVSKLKRHSLVHSGLKPYKCPLCDSALSRREHLKRHMLTHSEERPYRCSNCDYSSRRLDGVHKHIKGKHSGEDAKVMYVRPQIFDLLSHDFITQNVKGSSGESKEGQSSPIKDPLTDKDSFLQLMMGNIKFSQLFTTGTTAASNAPKPPTTEGSAKKKKKKKRKPSNPVKIKNKMAEETKTEGTKYGDSSVTLPISMTPMVSVGNGVADSQRMIFQSRSQSQTPVAESQNATIMSANSDQMHHSNTPTPLAMMHGQTPQHGSGDVILVSSQNSQQMAQQHVMTLANMGSIKQESATPQPSDISSSSNGNGTTHPAPQASPMPQQFNNFSAQLLPQGQQFFPAHLSEQVQVSMQNSIPMANAGSAFQSVYAGGTYEPVPAQMVPGKYFGSHNTMYEPDPFNGVPPGVAGIPPFLRRRIGQGCRQLNDMATFHLKQKSNFGGPQ</sequence>
<dbReference type="PROSITE" id="PS50157">
    <property type="entry name" value="ZINC_FINGER_C2H2_2"/>
    <property type="match status" value="4"/>
</dbReference>
<feature type="compositionally biased region" description="Polar residues" evidence="12">
    <location>
        <begin position="202"/>
        <end position="223"/>
    </location>
</feature>
<feature type="domain" description="C2H2-type" evidence="13">
    <location>
        <begin position="424"/>
        <end position="452"/>
    </location>
</feature>
<feature type="region of interest" description="Disordered" evidence="12">
    <location>
        <begin position="669"/>
        <end position="702"/>
    </location>
</feature>
<evidence type="ECO:0000256" key="11">
    <source>
        <dbReference type="PROSITE-ProRule" id="PRU00042"/>
    </source>
</evidence>
<dbReference type="FunFam" id="3.30.160.60:FF:000075">
    <property type="entry name" value="Putative zinc finger protein 536"/>
    <property type="match status" value="1"/>
</dbReference>
<comment type="similarity">
    <text evidence="2">Belongs to the krueppel C2H2-type zinc-finger protein family.</text>
</comment>
<comment type="caution">
    <text evidence="14">The sequence shown here is derived from an EMBL/GenBank/DDBJ whole genome shotgun (WGS) entry which is preliminary data.</text>
</comment>
<reference evidence="14" key="1">
    <citation type="journal article" date="2023" name="Mol. Biol. Evol.">
        <title>Third-Generation Sequencing Reveals the Adaptive Role of the Epigenome in Three Deep-Sea Polychaetes.</title>
        <authorList>
            <person name="Perez M."/>
            <person name="Aroh O."/>
            <person name="Sun Y."/>
            <person name="Lan Y."/>
            <person name="Juniper S.K."/>
            <person name="Young C.R."/>
            <person name="Angers B."/>
            <person name="Qian P.Y."/>
        </authorList>
    </citation>
    <scope>NUCLEOTIDE SEQUENCE</scope>
    <source>
        <strain evidence="14">P08H-3</strain>
    </source>
</reference>
<evidence type="ECO:0000313" key="14">
    <source>
        <dbReference type="EMBL" id="KAK2153937.1"/>
    </source>
</evidence>
<evidence type="ECO:0000256" key="10">
    <source>
        <dbReference type="ARBA" id="ARBA00023242"/>
    </source>
</evidence>
<evidence type="ECO:0000256" key="6">
    <source>
        <dbReference type="ARBA" id="ARBA00022833"/>
    </source>
</evidence>
<evidence type="ECO:0000256" key="4">
    <source>
        <dbReference type="ARBA" id="ARBA00022737"/>
    </source>
</evidence>
<evidence type="ECO:0000256" key="1">
    <source>
        <dbReference type="ARBA" id="ARBA00004123"/>
    </source>
</evidence>
<feature type="compositionally biased region" description="Basic residues" evidence="12">
    <location>
        <begin position="273"/>
        <end position="284"/>
    </location>
</feature>
<dbReference type="PROSITE" id="PS00028">
    <property type="entry name" value="ZINC_FINGER_C2H2_1"/>
    <property type="match status" value="3"/>
</dbReference>
<keyword evidence="8" id="KW-0238">DNA-binding</keyword>
<feature type="region of interest" description="Disordered" evidence="12">
    <location>
        <begin position="518"/>
        <end position="564"/>
    </location>
</feature>
<feature type="region of interest" description="Disordered" evidence="12">
    <location>
        <begin position="474"/>
        <end position="494"/>
    </location>
</feature>
<dbReference type="GO" id="GO:0001227">
    <property type="term" value="F:DNA-binding transcription repressor activity, RNA polymerase II-specific"/>
    <property type="evidence" value="ECO:0007669"/>
    <property type="project" value="TreeGrafter"/>
</dbReference>
<keyword evidence="3" id="KW-0479">Metal-binding</keyword>
<feature type="compositionally biased region" description="Low complexity" evidence="12">
    <location>
        <begin position="475"/>
        <end position="487"/>
    </location>
</feature>
<dbReference type="PANTHER" id="PTHR24399:SF23">
    <property type="entry name" value="C2H2-TYPE DOMAIN-CONTAINING PROTEIN"/>
    <property type="match status" value="1"/>
</dbReference>
<dbReference type="PANTHER" id="PTHR24399">
    <property type="entry name" value="ZINC FINGER AND BTB DOMAIN-CONTAINING"/>
    <property type="match status" value="1"/>
</dbReference>
<feature type="compositionally biased region" description="Low complexity" evidence="12">
    <location>
        <begin position="186"/>
        <end position="201"/>
    </location>
</feature>
<dbReference type="Gene3D" id="3.30.160.60">
    <property type="entry name" value="Classic Zinc Finger"/>
    <property type="match status" value="2"/>
</dbReference>
<evidence type="ECO:0000256" key="12">
    <source>
        <dbReference type="SAM" id="MobiDB-lite"/>
    </source>
</evidence>
<evidence type="ECO:0000256" key="7">
    <source>
        <dbReference type="ARBA" id="ARBA00023015"/>
    </source>
</evidence>
<feature type="region of interest" description="Disordered" evidence="12">
    <location>
        <begin position="186"/>
        <end position="223"/>
    </location>
</feature>
<dbReference type="Proteomes" id="UP001208570">
    <property type="component" value="Unassembled WGS sequence"/>
</dbReference>
<keyword evidence="7" id="KW-0805">Transcription regulation</keyword>
<dbReference type="InterPro" id="IPR013087">
    <property type="entry name" value="Znf_C2H2_type"/>
</dbReference>